<reference evidence="9 10" key="2">
    <citation type="journal article" date="2011" name="Mol. Biol. Evol.">
        <title>Unity in variety--the pan-genome of the Chlamydiae.</title>
        <authorList>
            <person name="Collingro A."/>
            <person name="Tischler P."/>
            <person name="Weinmaier T."/>
            <person name="Penz T."/>
            <person name="Heinz E."/>
            <person name="Brunham R.C."/>
            <person name="Read T.D."/>
            <person name="Bavoil P.M."/>
            <person name="Sachse K."/>
            <person name="Kahane S."/>
            <person name="Friedman M.G."/>
            <person name="Rattei T."/>
            <person name="Myers G.S."/>
            <person name="Horn M."/>
        </authorList>
    </citation>
    <scope>NUCLEOTIDE SEQUENCE [LARGE SCALE GENOMIC DNA]</scope>
    <source>
        <strain evidence="10">ATCC VR-1471 / Z</strain>
    </source>
</reference>
<dbReference type="eggNOG" id="COG0848">
    <property type="taxonomic scope" value="Bacteria"/>
</dbReference>
<dbReference type="OrthoDB" id="21549at2"/>
<keyword evidence="6 8" id="KW-0472">Membrane</keyword>
<dbReference type="HOGENOM" id="CLU_1882053_0_0_0"/>
<evidence type="ECO:0000256" key="8">
    <source>
        <dbReference type="SAM" id="Phobius"/>
    </source>
</evidence>
<dbReference type="InterPro" id="IPR003400">
    <property type="entry name" value="ExbD"/>
</dbReference>
<accession>F8L4L1</accession>
<dbReference type="RefSeq" id="WP_013942472.1">
    <property type="nucleotide sequence ID" value="NC_015713.1"/>
</dbReference>
<comment type="similarity">
    <text evidence="2 7">Belongs to the ExbD/TolR family.</text>
</comment>
<dbReference type="STRING" id="331113.SNE_A01270"/>
<protein>
    <submittedName>
        <fullName evidence="9">Putative TolR protein</fullName>
    </submittedName>
</protein>
<reference key="1">
    <citation type="journal article" date="2011" name="Mol. Biol. Evol.">
        <title>Unity in variety -- the pan-genome of the Chlamydiae.</title>
        <authorList>
            <person name="Collingro A."/>
            <person name="Tischler P."/>
            <person name="Weinmaier T."/>
            <person name="Penz T."/>
            <person name="Heinz E."/>
            <person name="Brunham R.C."/>
            <person name="Read T.D."/>
            <person name="Bavoil P.M."/>
            <person name="Sachse K."/>
            <person name="Kahane S."/>
            <person name="Friedman M.G."/>
            <person name="Rattei T."/>
            <person name="Myers G.S.A."/>
            <person name="Horn M."/>
        </authorList>
    </citation>
    <scope>NUCLEOTIDE SEQUENCE</scope>
    <source>
        <strain>Z</strain>
    </source>
</reference>
<dbReference type="GO" id="GO:0015031">
    <property type="term" value="P:protein transport"/>
    <property type="evidence" value="ECO:0007669"/>
    <property type="project" value="UniProtKB-KW"/>
</dbReference>
<dbReference type="AlphaFoldDB" id="F8L4L1"/>
<dbReference type="Pfam" id="PF02472">
    <property type="entry name" value="ExbD"/>
    <property type="match status" value="1"/>
</dbReference>
<gene>
    <name evidence="9" type="primary">tolR</name>
    <name evidence="9" type="ordered locus">SNE_A01270</name>
</gene>
<evidence type="ECO:0000313" key="9">
    <source>
        <dbReference type="EMBL" id="CCB88005.1"/>
    </source>
</evidence>
<dbReference type="GO" id="GO:0022857">
    <property type="term" value="F:transmembrane transporter activity"/>
    <property type="evidence" value="ECO:0007669"/>
    <property type="project" value="InterPro"/>
</dbReference>
<keyword evidence="3" id="KW-1003">Cell membrane</keyword>
<proteinExistence type="inferred from homology"/>
<evidence type="ECO:0000256" key="4">
    <source>
        <dbReference type="ARBA" id="ARBA00022692"/>
    </source>
</evidence>
<dbReference type="KEGG" id="sng:SNE_A01270"/>
<dbReference type="PANTHER" id="PTHR30558:SF7">
    <property type="entry name" value="TOL-PAL SYSTEM PROTEIN TOLR"/>
    <property type="match status" value="1"/>
</dbReference>
<feature type="transmembrane region" description="Helical" evidence="8">
    <location>
        <begin position="20"/>
        <end position="41"/>
    </location>
</feature>
<evidence type="ECO:0000256" key="5">
    <source>
        <dbReference type="ARBA" id="ARBA00022989"/>
    </source>
</evidence>
<dbReference type="Proteomes" id="UP000000496">
    <property type="component" value="Chromosome gsn.131"/>
</dbReference>
<evidence type="ECO:0000313" key="10">
    <source>
        <dbReference type="Proteomes" id="UP000000496"/>
    </source>
</evidence>
<keyword evidence="4 7" id="KW-0812">Transmembrane</keyword>
<evidence type="ECO:0000256" key="1">
    <source>
        <dbReference type="ARBA" id="ARBA00004162"/>
    </source>
</evidence>
<keyword evidence="7" id="KW-0813">Transport</keyword>
<evidence type="ECO:0000256" key="3">
    <source>
        <dbReference type="ARBA" id="ARBA00022475"/>
    </source>
</evidence>
<keyword evidence="7" id="KW-0653">Protein transport</keyword>
<dbReference type="PANTHER" id="PTHR30558">
    <property type="entry name" value="EXBD MEMBRANE COMPONENT OF PMF-DRIVEN MACROMOLECULE IMPORT SYSTEM"/>
    <property type="match status" value="1"/>
</dbReference>
<organism evidence="9 10">
    <name type="scientific">Simkania negevensis (strain ATCC VR-1471 / DSM 27360 / Z)</name>
    <dbReference type="NCBI Taxonomy" id="331113"/>
    <lineage>
        <taxon>Bacteria</taxon>
        <taxon>Pseudomonadati</taxon>
        <taxon>Chlamydiota</taxon>
        <taxon>Chlamydiia</taxon>
        <taxon>Parachlamydiales</taxon>
        <taxon>Simkaniaceae</taxon>
        <taxon>Simkania</taxon>
    </lineage>
</organism>
<keyword evidence="10" id="KW-1185">Reference proteome</keyword>
<dbReference type="GO" id="GO:0005886">
    <property type="term" value="C:plasma membrane"/>
    <property type="evidence" value="ECO:0007669"/>
    <property type="project" value="UniProtKB-SubCell"/>
</dbReference>
<sequence>MRKHHFTLSRSIDDEGLVNLTPLIDVVFVVLILFILVAPLLELDRVALASAAKEGKKEALPIQENAPLKIHVFADNTIWIGNTCVKTEDLYPYLKKCKAEMPYTIPQVYHDKEAFFGTYQTVKNALEAAGFEEMDVILKPS</sequence>
<evidence type="ECO:0000256" key="6">
    <source>
        <dbReference type="ARBA" id="ARBA00023136"/>
    </source>
</evidence>
<evidence type="ECO:0000256" key="7">
    <source>
        <dbReference type="RuleBase" id="RU003879"/>
    </source>
</evidence>
<comment type="subcellular location">
    <subcellularLocation>
        <location evidence="1">Cell membrane</location>
        <topology evidence="1">Single-pass membrane protein</topology>
    </subcellularLocation>
    <subcellularLocation>
        <location evidence="7">Cell membrane</location>
        <topology evidence="7">Single-pass type II membrane protein</topology>
    </subcellularLocation>
</comment>
<evidence type="ECO:0000256" key="2">
    <source>
        <dbReference type="ARBA" id="ARBA00005811"/>
    </source>
</evidence>
<name>F8L4L1_SIMNZ</name>
<keyword evidence="5 8" id="KW-1133">Transmembrane helix</keyword>
<dbReference type="EMBL" id="FR872582">
    <property type="protein sequence ID" value="CCB88005.1"/>
    <property type="molecule type" value="Genomic_DNA"/>
</dbReference>